<evidence type="ECO:0000313" key="4">
    <source>
        <dbReference type="Proteomes" id="UP001479436"/>
    </source>
</evidence>
<dbReference type="Proteomes" id="UP001479436">
    <property type="component" value="Unassembled WGS sequence"/>
</dbReference>
<reference evidence="3 4" key="1">
    <citation type="submission" date="2023-04" db="EMBL/GenBank/DDBJ databases">
        <title>Genome of Basidiobolus ranarum AG-B5.</title>
        <authorList>
            <person name="Stajich J.E."/>
            <person name="Carter-House D."/>
            <person name="Gryganskyi A."/>
        </authorList>
    </citation>
    <scope>NUCLEOTIDE SEQUENCE [LARGE SCALE GENOMIC DNA]</scope>
    <source>
        <strain evidence="3 4">AG-B5</strain>
    </source>
</reference>
<accession>A0ABR2WIF8</accession>
<sequence length="226" mass="23948">MKLFASALVLLPTVLVMAKPFTYNDVSPITEKKVNSTCNGVVAKLAVFGIHVDVNVCLDVGITKLTAHLPVPSIKTCAEAVAAANILGIEADMDVCLTTGGHDKEKNTTLMKNDGVVSTKHKKPSVPSKPHTRPSILPAQVSTLESPHTSKSCEAIIAKIHTLCGANIDVSVCLNLGINIDLLRLDRLKCRVIVDAAQIAGVSVELGVCDLFDGRINISVDKHLGL</sequence>
<feature type="region of interest" description="Disordered" evidence="1">
    <location>
        <begin position="118"/>
        <end position="137"/>
    </location>
</feature>
<evidence type="ECO:0000256" key="1">
    <source>
        <dbReference type="SAM" id="MobiDB-lite"/>
    </source>
</evidence>
<evidence type="ECO:0000256" key="2">
    <source>
        <dbReference type="SAM" id="SignalP"/>
    </source>
</evidence>
<keyword evidence="4" id="KW-1185">Reference proteome</keyword>
<feature type="chain" id="PRO_5045838689" description="Hydrophobin" evidence="2">
    <location>
        <begin position="19"/>
        <end position="226"/>
    </location>
</feature>
<feature type="signal peptide" evidence="2">
    <location>
        <begin position="1"/>
        <end position="18"/>
    </location>
</feature>
<protein>
    <recommendedName>
        <fullName evidence="5">Hydrophobin</fullName>
    </recommendedName>
</protein>
<organism evidence="3 4">
    <name type="scientific">Basidiobolus ranarum</name>
    <dbReference type="NCBI Taxonomy" id="34480"/>
    <lineage>
        <taxon>Eukaryota</taxon>
        <taxon>Fungi</taxon>
        <taxon>Fungi incertae sedis</taxon>
        <taxon>Zoopagomycota</taxon>
        <taxon>Entomophthoromycotina</taxon>
        <taxon>Basidiobolomycetes</taxon>
        <taxon>Basidiobolales</taxon>
        <taxon>Basidiobolaceae</taxon>
        <taxon>Basidiobolus</taxon>
    </lineage>
</organism>
<proteinExistence type="predicted"/>
<keyword evidence="2" id="KW-0732">Signal</keyword>
<name>A0ABR2WIF8_9FUNG</name>
<comment type="caution">
    <text evidence="3">The sequence shown here is derived from an EMBL/GenBank/DDBJ whole genome shotgun (WGS) entry which is preliminary data.</text>
</comment>
<evidence type="ECO:0000313" key="3">
    <source>
        <dbReference type="EMBL" id="KAK9761293.1"/>
    </source>
</evidence>
<dbReference type="EMBL" id="JASJQH010001454">
    <property type="protein sequence ID" value="KAK9761293.1"/>
    <property type="molecule type" value="Genomic_DNA"/>
</dbReference>
<gene>
    <name evidence="3" type="ORF">K7432_013913</name>
</gene>
<evidence type="ECO:0008006" key="5">
    <source>
        <dbReference type="Google" id="ProtNLM"/>
    </source>
</evidence>